<dbReference type="SUPFAM" id="SSF81321">
    <property type="entry name" value="Family A G protein-coupled receptor-like"/>
    <property type="match status" value="1"/>
</dbReference>
<dbReference type="InterPro" id="IPR017452">
    <property type="entry name" value="GPCR_Rhodpsn_7TM"/>
</dbReference>
<dbReference type="PRINTS" id="PR00237">
    <property type="entry name" value="GPCRRHODOPSN"/>
</dbReference>
<evidence type="ECO:0000313" key="9">
    <source>
        <dbReference type="Proteomes" id="UP001177023"/>
    </source>
</evidence>
<accession>A0AA36CCB1</accession>
<dbReference type="Pfam" id="PF10328">
    <property type="entry name" value="7TM_GPCR_Srx"/>
    <property type="match status" value="1"/>
</dbReference>
<dbReference type="EMBL" id="CATQJA010002641">
    <property type="protein sequence ID" value="CAJ0575976.1"/>
    <property type="molecule type" value="Genomic_DNA"/>
</dbReference>
<evidence type="ECO:0000259" key="6">
    <source>
        <dbReference type="PROSITE" id="PS50262"/>
    </source>
</evidence>
<dbReference type="Proteomes" id="UP001177023">
    <property type="component" value="Unassembled WGS sequence"/>
</dbReference>
<organism evidence="7 9">
    <name type="scientific">Mesorhabditis spiculigera</name>
    <dbReference type="NCBI Taxonomy" id="96644"/>
    <lineage>
        <taxon>Eukaryota</taxon>
        <taxon>Metazoa</taxon>
        <taxon>Ecdysozoa</taxon>
        <taxon>Nematoda</taxon>
        <taxon>Chromadorea</taxon>
        <taxon>Rhabditida</taxon>
        <taxon>Rhabditina</taxon>
        <taxon>Rhabditomorpha</taxon>
        <taxon>Rhabditoidea</taxon>
        <taxon>Rhabditidae</taxon>
        <taxon>Mesorhabditinae</taxon>
        <taxon>Mesorhabditis</taxon>
    </lineage>
</organism>
<dbReference type="GO" id="GO:0016020">
    <property type="term" value="C:membrane"/>
    <property type="evidence" value="ECO:0007669"/>
    <property type="project" value="UniProtKB-SubCell"/>
</dbReference>
<protein>
    <recommendedName>
        <fullName evidence="6">G-protein coupled receptors family 1 profile domain-containing protein</fullName>
    </recommendedName>
</protein>
<evidence type="ECO:0000313" key="8">
    <source>
        <dbReference type="EMBL" id="CAJ0575976.1"/>
    </source>
</evidence>
<dbReference type="PANTHER" id="PTHR22718">
    <property type="entry name" value="SERPENTINE RECEPTOR, CLASS X"/>
    <property type="match status" value="1"/>
</dbReference>
<keyword evidence="9" id="KW-1185">Reference proteome</keyword>
<feature type="domain" description="G-protein coupled receptors family 1 profile" evidence="6">
    <location>
        <begin position="37"/>
        <end position="307"/>
    </location>
</feature>
<dbReference type="InterPro" id="IPR019430">
    <property type="entry name" value="7TM_GPCR_serpentine_rcpt_Srx"/>
</dbReference>
<feature type="transmembrane region" description="Helical" evidence="5">
    <location>
        <begin position="20"/>
        <end position="46"/>
    </location>
</feature>
<dbReference type="AlphaFoldDB" id="A0AA36CCB1"/>
<sequence length="415" mass="46631">MLFSTIRGTAEPFRSMPHESAWVSVAYVTLGFFGFVCNCLVVAMILSVSAYRKSAYLLMANIAVADAVQSLIVGCYTGYVLVAHAITQQHTQLFGATANSTIINEDEAAVKNQLVCVLTITAWFVMIYTYAVLGINRCVSTCFYKTKLRKFNRLRCTQYMIVGVWAISIIGGVAASFPEPIIVVQIHIWTMRFINFNARSQAFILFNIIVNAASICLQWVCSIFVLSTVRTISKRISNHAISSAKIRRSQKQQVRLSFQFFYPSVVCTLSSIMFFSMPLYAHLMTRWHFLISHLVWLANHLCNPLIYAYFNGRMRETLALWLRCERDNGNSIAEKGKNITTFGQSCMTEGRKSTKDQTTTLLNSSAVKKFSLPSLRIHHVPRAPRGSQPSCDMAVCTAPLPIVEEVQEAGRKLTF</sequence>
<evidence type="ECO:0000313" key="7">
    <source>
        <dbReference type="EMBL" id="CAJ0565549.1"/>
    </source>
</evidence>
<dbReference type="EMBL" id="CATQJA010001066">
    <property type="protein sequence ID" value="CAJ0565549.1"/>
    <property type="molecule type" value="Genomic_DNA"/>
</dbReference>
<evidence type="ECO:0000256" key="2">
    <source>
        <dbReference type="ARBA" id="ARBA00022692"/>
    </source>
</evidence>
<proteinExistence type="predicted"/>
<comment type="caution">
    <text evidence="7">The sequence shown here is derived from an EMBL/GenBank/DDBJ whole genome shotgun (WGS) entry which is preliminary data.</text>
</comment>
<dbReference type="CDD" id="cd00637">
    <property type="entry name" value="7tm_classA_rhodopsin-like"/>
    <property type="match status" value="1"/>
</dbReference>
<dbReference type="InterPro" id="IPR000276">
    <property type="entry name" value="GPCR_Rhodpsn"/>
</dbReference>
<reference evidence="7" key="1">
    <citation type="submission" date="2023-06" db="EMBL/GenBank/DDBJ databases">
        <authorList>
            <person name="Delattre M."/>
        </authorList>
    </citation>
    <scope>NUCLEOTIDE SEQUENCE</scope>
    <source>
        <strain evidence="7">AF72</strain>
    </source>
</reference>
<feature type="transmembrane region" description="Helical" evidence="5">
    <location>
        <begin position="203"/>
        <end position="226"/>
    </location>
</feature>
<feature type="transmembrane region" description="Helical" evidence="5">
    <location>
        <begin position="159"/>
        <end position="183"/>
    </location>
</feature>
<evidence type="ECO:0000256" key="5">
    <source>
        <dbReference type="SAM" id="Phobius"/>
    </source>
</evidence>
<dbReference type="Gene3D" id="1.20.1070.10">
    <property type="entry name" value="Rhodopsin 7-helix transmembrane proteins"/>
    <property type="match status" value="1"/>
</dbReference>
<evidence type="ECO:0000256" key="4">
    <source>
        <dbReference type="ARBA" id="ARBA00023136"/>
    </source>
</evidence>
<evidence type="ECO:0000256" key="3">
    <source>
        <dbReference type="ARBA" id="ARBA00022989"/>
    </source>
</evidence>
<dbReference type="PROSITE" id="PS50262">
    <property type="entry name" value="G_PROTEIN_RECEP_F1_2"/>
    <property type="match status" value="1"/>
</dbReference>
<dbReference type="PANTHER" id="PTHR22718:SF11">
    <property type="entry name" value="7TM GPCR SERPENTINE RECEPTOR CLASS X (SRX) DOMAIN-CONTAINING PROTEIN"/>
    <property type="match status" value="1"/>
</dbReference>
<keyword evidence="4 5" id="KW-0472">Membrane</keyword>
<comment type="subcellular location">
    <subcellularLocation>
        <location evidence="1">Membrane</location>
    </subcellularLocation>
</comment>
<keyword evidence="2 5" id="KW-0812">Transmembrane</keyword>
<keyword evidence="3 5" id="KW-1133">Transmembrane helix</keyword>
<dbReference type="GO" id="GO:0004930">
    <property type="term" value="F:G protein-coupled receptor activity"/>
    <property type="evidence" value="ECO:0007669"/>
    <property type="project" value="InterPro"/>
</dbReference>
<gene>
    <name evidence="8" type="ORF">MSPICULIGERA_LOCUS14276</name>
    <name evidence="7" type="ORF">MSPICULIGERA_LOCUS4184</name>
</gene>
<feature type="non-terminal residue" evidence="7">
    <location>
        <position position="1"/>
    </location>
</feature>
<feature type="transmembrane region" description="Helical" evidence="5">
    <location>
        <begin position="120"/>
        <end position="139"/>
    </location>
</feature>
<feature type="transmembrane region" description="Helical" evidence="5">
    <location>
        <begin position="58"/>
        <end position="82"/>
    </location>
</feature>
<feature type="transmembrane region" description="Helical" evidence="5">
    <location>
        <begin position="260"/>
        <end position="281"/>
    </location>
</feature>
<feature type="transmembrane region" description="Helical" evidence="5">
    <location>
        <begin position="287"/>
        <end position="310"/>
    </location>
</feature>
<evidence type="ECO:0000256" key="1">
    <source>
        <dbReference type="ARBA" id="ARBA00004370"/>
    </source>
</evidence>
<name>A0AA36CCB1_9BILA</name>